<evidence type="ECO:0000256" key="5">
    <source>
        <dbReference type="ARBA" id="ARBA00034531"/>
    </source>
</evidence>
<name>A0A0P1FDK9_9RHOB</name>
<dbReference type="InterPro" id="IPR003812">
    <property type="entry name" value="Fido"/>
</dbReference>
<dbReference type="Gene3D" id="1.10.3290.10">
    <property type="entry name" value="Fido-like domain"/>
    <property type="match status" value="1"/>
</dbReference>
<keyword evidence="4" id="KW-0067">ATP-binding</keyword>
<evidence type="ECO:0000256" key="1">
    <source>
        <dbReference type="ARBA" id="ARBA00022679"/>
    </source>
</evidence>
<gene>
    <name evidence="9" type="primary">vbhT</name>
    <name evidence="9" type="ORF">SHM7688_02143</name>
</gene>
<accession>A0A0P1FDK9</accession>
<keyword evidence="2 9" id="KW-0548">Nucleotidyltransferase</keyword>
<dbReference type="Pfam" id="PF02661">
    <property type="entry name" value="Fic"/>
    <property type="match status" value="1"/>
</dbReference>
<dbReference type="GO" id="GO:0070733">
    <property type="term" value="F:AMPylase activity"/>
    <property type="evidence" value="ECO:0007669"/>
    <property type="project" value="UniProtKB-EC"/>
</dbReference>
<organism evidence="9 10">
    <name type="scientific">Shimia marina</name>
    <dbReference type="NCBI Taxonomy" id="321267"/>
    <lineage>
        <taxon>Bacteria</taxon>
        <taxon>Pseudomonadati</taxon>
        <taxon>Pseudomonadota</taxon>
        <taxon>Alphaproteobacteria</taxon>
        <taxon>Rhodobacterales</taxon>
        <taxon>Roseobacteraceae</taxon>
    </lineage>
</organism>
<dbReference type="PANTHER" id="PTHR39560:SF1">
    <property type="entry name" value="PROTEIN ADENYLYLTRANSFERASE FIC-RELATED"/>
    <property type="match status" value="1"/>
</dbReference>
<comment type="catalytic activity">
    <reaction evidence="6">
        <text>L-threonyl-[protein] + ATP = 3-O-(5'-adenylyl)-L-threonyl-[protein] + diphosphate</text>
        <dbReference type="Rhea" id="RHEA:54292"/>
        <dbReference type="Rhea" id="RHEA-COMP:11060"/>
        <dbReference type="Rhea" id="RHEA-COMP:13847"/>
        <dbReference type="ChEBI" id="CHEBI:30013"/>
        <dbReference type="ChEBI" id="CHEBI:30616"/>
        <dbReference type="ChEBI" id="CHEBI:33019"/>
        <dbReference type="ChEBI" id="CHEBI:138113"/>
        <dbReference type="EC" id="2.7.7.108"/>
    </reaction>
</comment>
<keyword evidence="3" id="KW-0547">Nucleotide-binding</keyword>
<proteinExistence type="predicted"/>
<dbReference type="SUPFAM" id="SSF140931">
    <property type="entry name" value="Fic-like"/>
    <property type="match status" value="1"/>
</dbReference>
<evidence type="ECO:0000256" key="6">
    <source>
        <dbReference type="ARBA" id="ARBA00047939"/>
    </source>
</evidence>
<protein>
    <recommendedName>
        <fullName evidence="5">protein adenylyltransferase</fullName>
        <ecNumber evidence="5">2.7.7.108</ecNumber>
    </recommendedName>
</protein>
<dbReference type="GO" id="GO:0005524">
    <property type="term" value="F:ATP binding"/>
    <property type="evidence" value="ECO:0007669"/>
    <property type="project" value="UniProtKB-KW"/>
</dbReference>
<evidence type="ECO:0000256" key="4">
    <source>
        <dbReference type="ARBA" id="ARBA00022840"/>
    </source>
</evidence>
<evidence type="ECO:0000259" key="8">
    <source>
        <dbReference type="PROSITE" id="PS51459"/>
    </source>
</evidence>
<keyword evidence="1 9" id="KW-0808">Transferase</keyword>
<evidence type="ECO:0000256" key="7">
    <source>
        <dbReference type="ARBA" id="ARBA00048696"/>
    </source>
</evidence>
<dbReference type="RefSeq" id="WP_058239910.1">
    <property type="nucleotide sequence ID" value="NZ_CYPW01000020.1"/>
</dbReference>
<evidence type="ECO:0000256" key="3">
    <source>
        <dbReference type="ARBA" id="ARBA00022741"/>
    </source>
</evidence>
<dbReference type="PROSITE" id="PS51459">
    <property type="entry name" value="FIDO"/>
    <property type="match status" value="1"/>
</dbReference>
<sequence length="193" mass="22388">MSRYNATEDPLCYPGSQVLINKADLRNQDDLDQFEQLMFLSRSEEPLPEGNLDYGHYKKIHHHFFQDVYDWAGHPREIRTGKGGNWFCYPEYIDPEMQKLFAQLAAEDHLRNFPDPDEFANRAAHFIAEINAVHPFREGNGRCQLTLLDLLLSVSGFEMHEDQIDPDIFMQAMIASFHGDNTPLARAIRLMMD</sequence>
<dbReference type="EMBL" id="CYPW01000020">
    <property type="protein sequence ID" value="CUH52696.1"/>
    <property type="molecule type" value="Genomic_DNA"/>
</dbReference>
<dbReference type="STRING" id="321267.SHM7688_02143"/>
<reference evidence="9 10" key="1">
    <citation type="submission" date="2015-09" db="EMBL/GenBank/DDBJ databases">
        <authorList>
            <consortium name="Swine Surveillance"/>
        </authorList>
    </citation>
    <scope>NUCLEOTIDE SEQUENCE [LARGE SCALE GENOMIC DNA]</scope>
    <source>
        <strain evidence="9 10">CECT 7688</strain>
    </source>
</reference>
<dbReference type="EC" id="2.7.7.108" evidence="5"/>
<comment type="catalytic activity">
    <reaction evidence="7">
        <text>L-tyrosyl-[protein] + ATP = O-(5'-adenylyl)-L-tyrosyl-[protein] + diphosphate</text>
        <dbReference type="Rhea" id="RHEA:54288"/>
        <dbReference type="Rhea" id="RHEA-COMP:10136"/>
        <dbReference type="Rhea" id="RHEA-COMP:13846"/>
        <dbReference type="ChEBI" id="CHEBI:30616"/>
        <dbReference type="ChEBI" id="CHEBI:33019"/>
        <dbReference type="ChEBI" id="CHEBI:46858"/>
        <dbReference type="ChEBI" id="CHEBI:83624"/>
        <dbReference type="EC" id="2.7.7.108"/>
    </reaction>
</comment>
<dbReference type="Proteomes" id="UP000054823">
    <property type="component" value="Unassembled WGS sequence"/>
</dbReference>
<evidence type="ECO:0000256" key="2">
    <source>
        <dbReference type="ARBA" id="ARBA00022695"/>
    </source>
</evidence>
<dbReference type="PANTHER" id="PTHR39560">
    <property type="entry name" value="PROTEIN ADENYLYLTRANSFERASE FIC-RELATED"/>
    <property type="match status" value="1"/>
</dbReference>
<dbReference type="GO" id="GO:0051302">
    <property type="term" value="P:regulation of cell division"/>
    <property type="evidence" value="ECO:0007669"/>
    <property type="project" value="TreeGrafter"/>
</dbReference>
<dbReference type="OrthoDB" id="9813719at2"/>
<evidence type="ECO:0000313" key="10">
    <source>
        <dbReference type="Proteomes" id="UP000054823"/>
    </source>
</evidence>
<dbReference type="AlphaFoldDB" id="A0A0P1FDK9"/>
<dbReference type="InterPro" id="IPR036597">
    <property type="entry name" value="Fido-like_dom_sf"/>
</dbReference>
<feature type="domain" description="Fido" evidence="8">
    <location>
        <begin position="52"/>
        <end position="193"/>
    </location>
</feature>
<evidence type="ECO:0000313" key="9">
    <source>
        <dbReference type="EMBL" id="CUH52696.1"/>
    </source>
</evidence>
<keyword evidence="10" id="KW-1185">Reference proteome</keyword>